<proteinExistence type="predicted"/>
<dbReference type="AlphaFoldDB" id="A0AAI9X9C7"/>
<comment type="caution">
    <text evidence="1">The sequence shown here is derived from an EMBL/GenBank/DDBJ whole genome shotgun (WGS) entry which is preliminary data.</text>
</comment>
<organism evidence="1 2">
    <name type="scientific">Penicillium thymicola</name>
    <dbReference type="NCBI Taxonomy" id="293382"/>
    <lineage>
        <taxon>Eukaryota</taxon>
        <taxon>Fungi</taxon>
        <taxon>Dikarya</taxon>
        <taxon>Ascomycota</taxon>
        <taxon>Pezizomycotina</taxon>
        <taxon>Eurotiomycetes</taxon>
        <taxon>Eurotiomycetidae</taxon>
        <taxon>Eurotiales</taxon>
        <taxon>Aspergillaceae</taxon>
        <taxon>Penicillium</taxon>
    </lineage>
</organism>
<gene>
    <name evidence="1" type="ORF">VN97_g4430</name>
</gene>
<dbReference type="EMBL" id="LACB01000103">
    <property type="protein sequence ID" value="KAJ9488846.1"/>
    <property type="molecule type" value="Genomic_DNA"/>
</dbReference>
<reference evidence="1" key="2">
    <citation type="journal article" date="2016" name="Fungal Biol.">
        <title>Ochratoxin A production by Penicillium thymicola.</title>
        <authorList>
            <person name="Nguyen H.D.T."/>
            <person name="McMullin D.R."/>
            <person name="Ponomareva E."/>
            <person name="Riley R."/>
            <person name="Pomraning K.R."/>
            <person name="Baker S.E."/>
            <person name="Seifert K.A."/>
        </authorList>
    </citation>
    <scope>NUCLEOTIDE SEQUENCE</scope>
    <source>
        <strain evidence="1">DAOM 180753</strain>
    </source>
</reference>
<reference evidence="1" key="1">
    <citation type="submission" date="2015-06" db="EMBL/GenBank/DDBJ databases">
        <authorList>
            <person name="Nguyen H."/>
        </authorList>
    </citation>
    <scope>NUCLEOTIDE SEQUENCE</scope>
    <source>
        <strain evidence="1">DAOM 180753</strain>
    </source>
</reference>
<sequence length="74" mass="8609">MASWIGFWIYKILLLIVYEYLKGNVKVVMVVEYYISTHSDAGGSSMQMSKFNFLEQIMGFLMNLSIIKPQVKHK</sequence>
<evidence type="ECO:0000313" key="2">
    <source>
        <dbReference type="Proteomes" id="UP001227192"/>
    </source>
</evidence>
<accession>A0AAI9X9C7</accession>
<evidence type="ECO:0000313" key="1">
    <source>
        <dbReference type="EMBL" id="KAJ9488846.1"/>
    </source>
</evidence>
<protein>
    <submittedName>
        <fullName evidence="1">Uncharacterized protein</fullName>
    </submittedName>
</protein>
<name>A0AAI9X9C7_PENTH</name>
<dbReference type="Proteomes" id="UP001227192">
    <property type="component" value="Unassembled WGS sequence"/>
</dbReference>
<keyword evidence="2" id="KW-1185">Reference proteome</keyword>